<dbReference type="AlphaFoldDB" id="A0A2A5AXT8"/>
<sequence>MKCTEPLFMEFLAEVSDIPIDATNFATDAIYKLCAISSRAQLNSEPTAQENWKRTKIWFRLWRTGYGKNKPAFKMGNDAFRRGADLEENPFDEHAKVDIYPGKFQMWKQGWLTEKGMG</sequence>
<evidence type="ECO:0000313" key="2">
    <source>
        <dbReference type="Proteomes" id="UP000218327"/>
    </source>
</evidence>
<gene>
    <name evidence="1" type="ORF">COA96_10180</name>
</gene>
<reference evidence="2" key="1">
    <citation type="submission" date="2017-08" db="EMBL/GenBank/DDBJ databases">
        <title>A dynamic microbial community with high functional redundancy inhabits the cold, oxic subseafloor aquifer.</title>
        <authorList>
            <person name="Tully B.J."/>
            <person name="Wheat C.G."/>
            <person name="Glazer B.T."/>
            <person name="Huber J.A."/>
        </authorList>
    </citation>
    <scope>NUCLEOTIDE SEQUENCE [LARGE SCALE GENOMIC DNA]</scope>
</reference>
<name>A0A2A5AXT8_9GAMM</name>
<dbReference type="Proteomes" id="UP000218327">
    <property type="component" value="Unassembled WGS sequence"/>
</dbReference>
<accession>A0A2A5AXT8</accession>
<comment type="caution">
    <text evidence="1">The sequence shown here is derived from an EMBL/GenBank/DDBJ whole genome shotgun (WGS) entry which is preliminary data.</text>
</comment>
<evidence type="ECO:0000313" key="1">
    <source>
        <dbReference type="EMBL" id="PCJ24103.1"/>
    </source>
</evidence>
<proteinExistence type="predicted"/>
<organism evidence="1 2">
    <name type="scientific">SAR86 cluster bacterium</name>
    <dbReference type="NCBI Taxonomy" id="2030880"/>
    <lineage>
        <taxon>Bacteria</taxon>
        <taxon>Pseudomonadati</taxon>
        <taxon>Pseudomonadota</taxon>
        <taxon>Gammaproteobacteria</taxon>
        <taxon>SAR86 cluster</taxon>
    </lineage>
</organism>
<protein>
    <submittedName>
        <fullName evidence="1">Uncharacterized protein</fullName>
    </submittedName>
</protein>
<dbReference type="EMBL" id="NVVJ01000030">
    <property type="protein sequence ID" value="PCJ24103.1"/>
    <property type="molecule type" value="Genomic_DNA"/>
</dbReference>